<sequence length="262" mass="29941">MAPIKFEEQIKDKLEKRSLQPSAESWAKLTERLEADEKKSKNPWFWWMGIAAAVIITLVVVVQTLGSKDTEEILPQVVEQEKKEDANKVEEALIIDIKETEMVSQNNEDKKSSASKNEIENKPENINYKLVSKSNTKTQLVVDEKLMQKDKSSVEDSNNDIKLITEKVTIDKEAFNEAMTEVLNEIKPNTTITDREVDSLLKVASKELFKDKLQDDARRTVDANSLLQEVEDEMGESFRTKVYEVLKDGYKTVKTAVAQRND</sequence>
<reference evidence="2 3" key="1">
    <citation type="submission" date="2023-03" db="EMBL/GenBank/DDBJ databases">
        <title>Strain YYF002 represents a novel species in the genus Winogradskyella isolated from seawater.</title>
        <authorList>
            <person name="Fu Z.-Y."/>
        </authorList>
    </citation>
    <scope>NUCLEOTIDE SEQUENCE [LARGE SCALE GENOMIC DNA]</scope>
    <source>
        <strain evidence="2 3">YYF002</strain>
    </source>
</reference>
<dbReference type="Proteomes" id="UP001529085">
    <property type="component" value="Unassembled WGS sequence"/>
</dbReference>
<dbReference type="RefSeq" id="WP_278005254.1">
    <property type="nucleotide sequence ID" value="NZ_JARSBN010000004.1"/>
</dbReference>
<proteinExistence type="predicted"/>
<keyword evidence="3" id="KW-1185">Reference proteome</keyword>
<name>A0ABT6G177_9FLAO</name>
<protein>
    <recommendedName>
        <fullName evidence="4">Anti-sigma factor</fullName>
    </recommendedName>
</protein>
<dbReference type="EMBL" id="JARSBN010000004">
    <property type="protein sequence ID" value="MDG4715797.1"/>
    <property type="molecule type" value="Genomic_DNA"/>
</dbReference>
<evidence type="ECO:0000256" key="1">
    <source>
        <dbReference type="SAM" id="Phobius"/>
    </source>
</evidence>
<keyword evidence="1" id="KW-0812">Transmembrane</keyword>
<comment type="caution">
    <text evidence="2">The sequence shown here is derived from an EMBL/GenBank/DDBJ whole genome shotgun (WGS) entry which is preliminary data.</text>
</comment>
<keyword evidence="1" id="KW-0472">Membrane</keyword>
<evidence type="ECO:0000313" key="2">
    <source>
        <dbReference type="EMBL" id="MDG4715797.1"/>
    </source>
</evidence>
<organism evidence="2 3">
    <name type="scientific">Winogradskyella marincola</name>
    <dbReference type="NCBI Taxonomy" id="3037795"/>
    <lineage>
        <taxon>Bacteria</taxon>
        <taxon>Pseudomonadati</taxon>
        <taxon>Bacteroidota</taxon>
        <taxon>Flavobacteriia</taxon>
        <taxon>Flavobacteriales</taxon>
        <taxon>Flavobacteriaceae</taxon>
        <taxon>Winogradskyella</taxon>
    </lineage>
</organism>
<keyword evidence="1" id="KW-1133">Transmembrane helix</keyword>
<accession>A0ABT6G177</accession>
<evidence type="ECO:0000313" key="3">
    <source>
        <dbReference type="Proteomes" id="UP001529085"/>
    </source>
</evidence>
<gene>
    <name evidence="2" type="ORF">P7122_07935</name>
</gene>
<feature type="transmembrane region" description="Helical" evidence="1">
    <location>
        <begin position="44"/>
        <end position="65"/>
    </location>
</feature>
<evidence type="ECO:0008006" key="4">
    <source>
        <dbReference type="Google" id="ProtNLM"/>
    </source>
</evidence>